<evidence type="ECO:0000256" key="1">
    <source>
        <dbReference type="SAM" id="MobiDB-lite"/>
    </source>
</evidence>
<dbReference type="Proteomes" id="UP000010411">
    <property type="component" value="Unassembled WGS sequence"/>
</dbReference>
<name>L1KQ06_9ACTN</name>
<protein>
    <submittedName>
        <fullName evidence="2">Uncharacterized protein</fullName>
    </submittedName>
</protein>
<feature type="compositionally biased region" description="Basic residues" evidence="1">
    <location>
        <begin position="29"/>
        <end position="39"/>
    </location>
</feature>
<evidence type="ECO:0000313" key="3">
    <source>
        <dbReference type="Proteomes" id="UP000010411"/>
    </source>
</evidence>
<gene>
    <name evidence="2" type="ORF">STRIP9103_07358</name>
</gene>
<reference evidence="2 3" key="1">
    <citation type="submission" date="2012-11" db="EMBL/GenBank/DDBJ databases">
        <authorList>
            <person name="Huguet-Tapia J.C."/>
            <person name="Durkin A.S."/>
            <person name="Pettis G.S."/>
            <person name="Badger J.H."/>
        </authorList>
    </citation>
    <scope>NUCLEOTIDE SEQUENCE [LARGE SCALE GENOMIC DNA]</scope>
    <source>
        <strain evidence="2 3">91-03</strain>
    </source>
</reference>
<comment type="caution">
    <text evidence="2">The sequence shown here is derived from an EMBL/GenBank/DDBJ whole genome shotgun (WGS) entry which is preliminary data.</text>
</comment>
<dbReference type="AlphaFoldDB" id="L1KQ06"/>
<feature type="region of interest" description="Disordered" evidence="1">
    <location>
        <begin position="18"/>
        <end position="39"/>
    </location>
</feature>
<accession>L1KQ06</accession>
<sequence length="39" mass="4380">MESTLPFQVISPRVGLGLGLEPGDDARRVPSRCRRRNRS</sequence>
<evidence type="ECO:0000313" key="2">
    <source>
        <dbReference type="EMBL" id="EKX62644.1"/>
    </source>
</evidence>
<dbReference type="EMBL" id="AEJC01000498">
    <property type="protein sequence ID" value="EKX62644.1"/>
    <property type="molecule type" value="Genomic_DNA"/>
</dbReference>
<keyword evidence="3" id="KW-1185">Reference proteome</keyword>
<organism evidence="2 3">
    <name type="scientific">Streptomyces ipomoeae 91-03</name>
    <dbReference type="NCBI Taxonomy" id="698759"/>
    <lineage>
        <taxon>Bacteria</taxon>
        <taxon>Bacillati</taxon>
        <taxon>Actinomycetota</taxon>
        <taxon>Actinomycetes</taxon>
        <taxon>Kitasatosporales</taxon>
        <taxon>Streptomycetaceae</taxon>
        <taxon>Streptomyces</taxon>
    </lineage>
</organism>
<proteinExistence type="predicted"/>